<dbReference type="Proteomes" id="UP001596086">
    <property type="component" value="Unassembled WGS sequence"/>
</dbReference>
<name>A0ABW0S3F6_9BURK</name>
<dbReference type="EMBL" id="JBHSMZ010000024">
    <property type="protein sequence ID" value="MFC5551536.1"/>
    <property type="molecule type" value="Genomic_DNA"/>
</dbReference>
<keyword evidence="2" id="KW-1185">Reference proteome</keyword>
<evidence type="ECO:0008006" key="3">
    <source>
        <dbReference type="Google" id="ProtNLM"/>
    </source>
</evidence>
<proteinExistence type="predicted"/>
<organism evidence="1 2">
    <name type="scientific">Massilia aerilata</name>
    <dbReference type="NCBI Taxonomy" id="453817"/>
    <lineage>
        <taxon>Bacteria</taxon>
        <taxon>Pseudomonadati</taxon>
        <taxon>Pseudomonadota</taxon>
        <taxon>Betaproteobacteria</taxon>
        <taxon>Burkholderiales</taxon>
        <taxon>Oxalobacteraceae</taxon>
        <taxon>Telluria group</taxon>
        <taxon>Massilia</taxon>
    </lineage>
</organism>
<accession>A0ABW0S3F6</accession>
<sequence>MTDQAAELARREAAARQAIKNGFNMEDEDSGAAMFVAFHLEELPPEYWQEQMDTARPNPGAVLDILELREHWGENDELEHFDFTLPGKVTDYVISVRFDGKGKVAEISMES</sequence>
<reference evidence="2" key="1">
    <citation type="journal article" date="2019" name="Int. J. Syst. Evol. Microbiol.">
        <title>The Global Catalogue of Microorganisms (GCM) 10K type strain sequencing project: providing services to taxonomists for standard genome sequencing and annotation.</title>
        <authorList>
            <consortium name="The Broad Institute Genomics Platform"/>
            <consortium name="The Broad Institute Genome Sequencing Center for Infectious Disease"/>
            <person name="Wu L."/>
            <person name="Ma J."/>
        </authorList>
    </citation>
    <scope>NUCLEOTIDE SEQUENCE [LARGE SCALE GENOMIC DNA]</scope>
    <source>
        <strain evidence="2">CGMCC 4.5798</strain>
    </source>
</reference>
<evidence type="ECO:0000313" key="2">
    <source>
        <dbReference type="Proteomes" id="UP001596086"/>
    </source>
</evidence>
<comment type="caution">
    <text evidence="1">The sequence shown here is derived from an EMBL/GenBank/DDBJ whole genome shotgun (WGS) entry which is preliminary data.</text>
</comment>
<protein>
    <recommendedName>
        <fullName evidence="3">DUF2004 domain-containing protein</fullName>
    </recommendedName>
</protein>
<gene>
    <name evidence="1" type="ORF">ACFPO9_23720</name>
</gene>
<dbReference type="RefSeq" id="WP_379775768.1">
    <property type="nucleotide sequence ID" value="NZ_JBHSMZ010000024.1"/>
</dbReference>
<evidence type="ECO:0000313" key="1">
    <source>
        <dbReference type="EMBL" id="MFC5551536.1"/>
    </source>
</evidence>